<dbReference type="EMBL" id="CAJNOW010008029">
    <property type="protein sequence ID" value="CAF1527604.1"/>
    <property type="molecule type" value="Genomic_DNA"/>
</dbReference>
<comment type="caution">
    <text evidence="1">The sequence shown here is derived from an EMBL/GenBank/DDBJ whole genome shotgun (WGS) entry which is preliminary data.</text>
</comment>
<dbReference type="SUPFAM" id="SSF48452">
    <property type="entry name" value="TPR-like"/>
    <property type="match status" value="1"/>
</dbReference>
<evidence type="ECO:0000313" key="1">
    <source>
        <dbReference type="EMBL" id="CAF1527604.1"/>
    </source>
</evidence>
<dbReference type="InterPro" id="IPR011990">
    <property type="entry name" value="TPR-like_helical_dom_sf"/>
</dbReference>
<dbReference type="Gene3D" id="1.25.40.10">
    <property type="entry name" value="Tetratricopeptide repeat domain"/>
    <property type="match status" value="1"/>
</dbReference>
<dbReference type="Proteomes" id="UP000681720">
    <property type="component" value="Unassembled WGS sequence"/>
</dbReference>
<sequence>MVVSLANRLNRGLNRPSNHLDMAIVGDFKPAIIGHNGVLEADQFDVALGLYTRALEIYREHVTERHPEVLTSNQNIAHCFRAMATKCVEKQLWQDALEFCQQALKIYEDVLPSDSTERESILKTLKNDMNQLLELIKSNT</sequence>
<gene>
    <name evidence="2" type="ORF">GIL414_LOCUS53753</name>
    <name evidence="1" type="ORF">KQP761_LOCUS16081</name>
</gene>
<dbReference type="EMBL" id="CAJOBJ010187023">
    <property type="protein sequence ID" value="CAF4939794.1"/>
    <property type="molecule type" value="Genomic_DNA"/>
</dbReference>
<organism evidence="1 3">
    <name type="scientific">Rotaria magnacalcarata</name>
    <dbReference type="NCBI Taxonomy" id="392030"/>
    <lineage>
        <taxon>Eukaryota</taxon>
        <taxon>Metazoa</taxon>
        <taxon>Spiralia</taxon>
        <taxon>Gnathifera</taxon>
        <taxon>Rotifera</taxon>
        <taxon>Eurotatoria</taxon>
        <taxon>Bdelloidea</taxon>
        <taxon>Philodinida</taxon>
        <taxon>Philodinidae</taxon>
        <taxon>Rotaria</taxon>
    </lineage>
</organism>
<name>A0A815UUE5_9BILA</name>
<accession>A0A815UUE5</accession>
<protein>
    <recommendedName>
        <fullName evidence="4">Tetratricopeptide repeat protein</fullName>
    </recommendedName>
</protein>
<proteinExistence type="predicted"/>
<dbReference type="Proteomes" id="UP000663834">
    <property type="component" value="Unassembled WGS sequence"/>
</dbReference>
<evidence type="ECO:0000313" key="2">
    <source>
        <dbReference type="EMBL" id="CAF4939794.1"/>
    </source>
</evidence>
<evidence type="ECO:0000313" key="3">
    <source>
        <dbReference type="Proteomes" id="UP000663834"/>
    </source>
</evidence>
<reference evidence="1" key="1">
    <citation type="submission" date="2021-02" db="EMBL/GenBank/DDBJ databases">
        <authorList>
            <person name="Nowell W R."/>
        </authorList>
    </citation>
    <scope>NUCLEOTIDE SEQUENCE</scope>
</reference>
<evidence type="ECO:0008006" key="4">
    <source>
        <dbReference type="Google" id="ProtNLM"/>
    </source>
</evidence>
<dbReference type="OrthoDB" id="10055986at2759"/>
<dbReference type="AlphaFoldDB" id="A0A815UUE5"/>